<evidence type="ECO:0000313" key="2">
    <source>
        <dbReference type="Proteomes" id="UP000069697"/>
    </source>
</evidence>
<reference evidence="1 2" key="1">
    <citation type="journal article" date="2016" name="Genome Announc.">
        <title>Draft Genome Sequence of Paenibacillus amylolyticus Heshi-A3, Isolated from Fermented Rice Bran in a Japanese Fermented Seafood Dish.</title>
        <authorList>
            <person name="Akuzawa S."/>
            <person name="Nagaoka J."/>
            <person name="Kanekatsu M."/>
            <person name="Kubota E."/>
            <person name="Ohtake R."/>
            <person name="Suzuki T."/>
            <person name="Kanesaki Y."/>
        </authorList>
    </citation>
    <scope>NUCLEOTIDE SEQUENCE [LARGE SCALE GENOMIC DNA]</scope>
    <source>
        <strain evidence="1 2">Heshi-A3</strain>
    </source>
</reference>
<proteinExistence type="predicted"/>
<dbReference type="AlphaFoldDB" id="A0A117I0C0"/>
<evidence type="ECO:0000313" key="1">
    <source>
        <dbReference type="EMBL" id="GAS80342.1"/>
    </source>
</evidence>
<comment type="caution">
    <text evidence="1">The sequence shown here is derived from an EMBL/GenBank/DDBJ whole genome shotgun (WGS) entry which is preliminary data.</text>
</comment>
<name>A0A117I0C0_PAEAM</name>
<dbReference type="EMBL" id="BCNV01000001">
    <property type="protein sequence ID" value="GAS80342.1"/>
    <property type="molecule type" value="Genomic_DNA"/>
</dbReference>
<reference evidence="2" key="2">
    <citation type="submission" date="2016-01" db="EMBL/GenBank/DDBJ databases">
        <title>Draft Genome Sequence of Paenibacillus amylolyticus Heshi-A3 that Was Isolated from Fermented Rice Bran with Aging Salted Mackerel, Which Was Named Heshiko as Traditional Fermented Seafood in Japan.</title>
        <authorList>
            <person name="Akuzawa S."/>
            <person name="Nakagawa J."/>
            <person name="Kanekatsu T."/>
            <person name="Kubota E."/>
            <person name="Ohtake R."/>
            <person name="Suzuki T."/>
            <person name="Kanesaki Y."/>
        </authorList>
    </citation>
    <scope>NUCLEOTIDE SEQUENCE [LARGE SCALE GENOMIC DNA]</scope>
    <source>
        <strain evidence="2">Heshi-A3</strain>
    </source>
</reference>
<sequence>MNLRPRLVSWRFDDEVRSDNSEEWNWIEITMVFTDGSRRWSILYTPERLLNNLSRPDIDPPGLHMQQLIVVRSYEMHDIERVLNVFDEEDKLIEASIEYPE</sequence>
<dbReference type="Proteomes" id="UP000069697">
    <property type="component" value="Unassembled WGS sequence"/>
</dbReference>
<protein>
    <submittedName>
        <fullName evidence="1">Uncharacterized protein</fullName>
    </submittedName>
</protein>
<gene>
    <name evidence="1" type="ORF">PAHA3_0412</name>
</gene>
<dbReference type="RefSeq" id="WP_062833236.1">
    <property type="nucleotide sequence ID" value="NZ_BCNV01000001.1"/>
</dbReference>
<organism evidence="1 2">
    <name type="scientific">Paenibacillus amylolyticus</name>
    <dbReference type="NCBI Taxonomy" id="1451"/>
    <lineage>
        <taxon>Bacteria</taxon>
        <taxon>Bacillati</taxon>
        <taxon>Bacillota</taxon>
        <taxon>Bacilli</taxon>
        <taxon>Bacillales</taxon>
        <taxon>Paenibacillaceae</taxon>
        <taxon>Paenibacillus</taxon>
    </lineage>
</organism>
<accession>A0A117I0C0</accession>